<keyword evidence="2" id="KW-0732">Signal</keyword>
<feature type="non-terminal residue" evidence="3">
    <location>
        <position position="859"/>
    </location>
</feature>
<dbReference type="GeneID" id="39734096"/>
<dbReference type="Proteomes" id="UP000220158">
    <property type="component" value="Unassembled WGS sequence"/>
</dbReference>
<evidence type="ECO:0000256" key="1">
    <source>
        <dbReference type="SAM" id="Coils"/>
    </source>
</evidence>
<reference evidence="3 4" key="1">
    <citation type="submission" date="2015-04" db="EMBL/GenBank/DDBJ databases">
        <authorList>
            <consortium name="Pathogen Informatics"/>
        </authorList>
    </citation>
    <scope>NUCLEOTIDE SEQUENCE [LARGE SCALE GENOMIC DNA]</scope>
    <source>
        <strain evidence="3 4">SGS1</strain>
    </source>
</reference>
<keyword evidence="1" id="KW-0175">Coiled coil</keyword>
<dbReference type="OMA" id="NIYCELM"/>
<evidence type="ECO:0000313" key="3">
    <source>
        <dbReference type="EMBL" id="CRG84002.1"/>
    </source>
</evidence>
<feature type="signal peptide" evidence="2">
    <location>
        <begin position="1"/>
        <end position="17"/>
    </location>
</feature>
<dbReference type="AlphaFoldDB" id="A0A1J1GJU4"/>
<dbReference type="KEGG" id="prel:PRELSG_0017300"/>
<protein>
    <submittedName>
        <fullName evidence="3">Reticulocyte binding protein, putative</fullName>
    </submittedName>
</protein>
<dbReference type="EMBL" id="CVMU01000005">
    <property type="protein sequence ID" value="CRG84002.1"/>
    <property type="molecule type" value="Genomic_DNA"/>
</dbReference>
<feature type="coiled-coil region" evidence="1">
    <location>
        <begin position="670"/>
        <end position="735"/>
    </location>
</feature>
<sequence length="859" mass="101323">MILSLTLLLSLLSFFYTEYNKKKKNFRFSISLDTNIYRKKIDKLKTKDEKLLSLYRDKPSVTLKSNPVSRQLKDIYIEEDIPYLPNVYAYISNEGKRIELYNIEYSFIEKETPKLIDTYVLNDYISLITKLHRDYNKDKKKKNFRFSISLDTNIYRKKIDKLKTEDEKLLSLYRDKPSVTLKNSPVSRQLKDIYTEEDIPYLPNVYAYISNEGKRIELDNIEYSFIEKETPKLIDTYVLNDYISLITKLHRDYNKAKLYYIQAYSYMKMGPYFNEANPHNSNFLRVIIPLINKGIKSIKECMVYCKESEEDIRKKKNELYELIGNSEEISSFTQKIDNSEEISSFTQKIDNFKSNINEIKTKLINDMKSIEKTQVNIYCELMGLLTSKYCYRRKKIKEHSSLRSNYILFLNSNYNLINKEINEYTDFSNEAENFMNYDSKLLIIKDKNFYQKKDKDSLKFLMEEINVIININKKNIEHILYNINSLKDKISIKEHDLKIVNLLEVVSFPSLAYNEVIFLENWNKKLKLDFEIKKKEIHDLFDKIKKELWDKIKSLVYPTDVASESEQINSDSRKILGEVNCILSENCEIIEDLSYSYSSPEIFTIKNELSKLYGEVAKQGISLKNKCDLINQKCDFIKSEKKQIETLKRSLPLDKSNILNDITEGVLGAKENIEGIIASANDKLQELKKINTELNDLRGKIEEPIKQIQTKKEKLKELEKKEDEEIKQVIETIKQELENIGEKISKLKLFMDLKSKENEDLKIIEKVIDESSFDNKDKYRAEMEVEKAKMESALKSLFDNKRIEKTYSEIPNYISEQKKLNYMIYDLSTVNGILKELKQKSTEIDNIIRDGTSIVENEI</sequence>
<evidence type="ECO:0000313" key="4">
    <source>
        <dbReference type="Proteomes" id="UP000220158"/>
    </source>
</evidence>
<keyword evidence="4" id="KW-1185">Reference proteome</keyword>
<feature type="chain" id="PRO_5012814278" evidence="2">
    <location>
        <begin position="18"/>
        <end position="859"/>
    </location>
</feature>
<gene>
    <name evidence="3" type="ORF">PRELSG_0017300</name>
</gene>
<proteinExistence type="predicted"/>
<dbReference type="VEuPathDB" id="PlasmoDB:PRELSG_0017300"/>
<accession>A0A1J1GJU4</accession>
<name>A0A1J1GJU4_PLARL</name>
<dbReference type="RefSeq" id="XP_028531030.1">
    <property type="nucleotide sequence ID" value="XM_028680103.1"/>
</dbReference>
<evidence type="ECO:0000256" key="2">
    <source>
        <dbReference type="SAM" id="SignalP"/>
    </source>
</evidence>
<organism evidence="3 4">
    <name type="scientific">Plasmodium relictum</name>
    <dbReference type="NCBI Taxonomy" id="85471"/>
    <lineage>
        <taxon>Eukaryota</taxon>
        <taxon>Sar</taxon>
        <taxon>Alveolata</taxon>
        <taxon>Apicomplexa</taxon>
        <taxon>Aconoidasida</taxon>
        <taxon>Haemosporida</taxon>
        <taxon>Plasmodiidae</taxon>
        <taxon>Plasmodium</taxon>
        <taxon>Plasmodium (Haemamoeba)</taxon>
    </lineage>
</organism>